<evidence type="ECO:0000313" key="3">
    <source>
        <dbReference type="Proteomes" id="UP000236291"/>
    </source>
</evidence>
<reference evidence="2 3" key="2">
    <citation type="journal article" date="2017" name="Front. Plant Sci.">
        <title>Gene Classification and Mining of Molecular Markers Useful in Red Clover (Trifolium pratense) Breeding.</title>
        <authorList>
            <person name="Istvanek J."/>
            <person name="Dluhosova J."/>
            <person name="Dluhos P."/>
            <person name="Patkova L."/>
            <person name="Nedelnik J."/>
            <person name="Repkova J."/>
        </authorList>
    </citation>
    <scope>NUCLEOTIDE SEQUENCE [LARGE SCALE GENOMIC DNA]</scope>
    <source>
        <strain evidence="3">cv. Tatra</strain>
        <tissue evidence="2">Young leaves</tissue>
    </source>
</reference>
<accession>A0A2K3K2R1</accession>
<dbReference type="EMBL" id="ASHM01083092">
    <property type="protein sequence ID" value="PNX60589.1"/>
    <property type="molecule type" value="Genomic_DNA"/>
</dbReference>
<protein>
    <submittedName>
        <fullName evidence="2">Uncharacterized protein</fullName>
    </submittedName>
</protein>
<reference evidence="2 3" key="1">
    <citation type="journal article" date="2014" name="Am. J. Bot.">
        <title>Genome assembly and annotation for red clover (Trifolium pratense; Fabaceae).</title>
        <authorList>
            <person name="Istvanek J."/>
            <person name="Jaros M."/>
            <person name="Krenek A."/>
            <person name="Repkova J."/>
        </authorList>
    </citation>
    <scope>NUCLEOTIDE SEQUENCE [LARGE SCALE GENOMIC DNA]</scope>
    <source>
        <strain evidence="3">cv. Tatra</strain>
        <tissue evidence="2">Young leaves</tissue>
    </source>
</reference>
<dbReference type="AlphaFoldDB" id="A0A2K3K2R1"/>
<evidence type="ECO:0000313" key="2">
    <source>
        <dbReference type="EMBL" id="PNX60589.1"/>
    </source>
</evidence>
<sequence length="83" mass="9651">MDDENSTSYSEEDDVKVNDAEDHVHEEQYHRGGRLLNVDVCKEMIDTYVENFDSLPIEEEPTINEETSKLEQKEDQNVSKSDD</sequence>
<gene>
    <name evidence="2" type="ORF">L195_g052007</name>
</gene>
<organism evidence="2 3">
    <name type="scientific">Trifolium pratense</name>
    <name type="common">Red clover</name>
    <dbReference type="NCBI Taxonomy" id="57577"/>
    <lineage>
        <taxon>Eukaryota</taxon>
        <taxon>Viridiplantae</taxon>
        <taxon>Streptophyta</taxon>
        <taxon>Embryophyta</taxon>
        <taxon>Tracheophyta</taxon>
        <taxon>Spermatophyta</taxon>
        <taxon>Magnoliopsida</taxon>
        <taxon>eudicotyledons</taxon>
        <taxon>Gunneridae</taxon>
        <taxon>Pentapetalae</taxon>
        <taxon>rosids</taxon>
        <taxon>fabids</taxon>
        <taxon>Fabales</taxon>
        <taxon>Fabaceae</taxon>
        <taxon>Papilionoideae</taxon>
        <taxon>50 kb inversion clade</taxon>
        <taxon>NPAAA clade</taxon>
        <taxon>Hologalegina</taxon>
        <taxon>IRL clade</taxon>
        <taxon>Trifolieae</taxon>
        <taxon>Trifolium</taxon>
    </lineage>
</organism>
<feature type="compositionally biased region" description="Basic and acidic residues" evidence="1">
    <location>
        <begin position="66"/>
        <end position="83"/>
    </location>
</feature>
<evidence type="ECO:0000256" key="1">
    <source>
        <dbReference type="SAM" id="MobiDB-lite"/>
    </source>
</evidence>
<comment type="caution">
    <text evidence="2">The sequence shown here is derived from an EMBL/GenBank/DDBJ whole genome shotgun (WGS) entry which is preliminary data.</text>
</comment>
<name>A0A2K3K2R1_TRIPR</name>
<feature type="region of interest" description="Disordered" evidence="1">
    <location>
        <begin position="56"/>
        <end position="83"/>
    </location>
</feature>
<dbReference type="Proteomes" id="UP000236291">
    <property type="component" value="Unassembled WGS sequence"/>
</dbReference>
<proteinExistence type="predicted"/>